<name>A0A2V3UDH1_9HYPH</name>
<keyword evidence="3" id="KW-1185">Reference proteome</keyword>
<dbReference type="Gene3D" id="3.30.1330.40">
    <property type="entry name" value="RutC-like"/>
    <property type="match status" value="1"/>
</dbReference>
<dbReference type="PANTHER" id="PTHR43760">
    <property type="entry name" value="ENDORIBONUCLEASE-RELATED"/>
    <property type="match status" value="1"/>
</dbReference>
<evidence type="ECO:0000259" key="1">
    <source>
        <dbReference type="Pfam" id="PF14588"/>
    </source>
</evidence>
<dbReference type="Pfam" id="PF14588">
    <property type="entry name" value="YjgF_endoribonc"/>
    <property type="match status" value="1"/>
</dbReference>
<dbReference type="InterPro" id="IPR013813">
    <property type="entry name" value="Endoribo_LPSP/chorism_mut-like"/>
</dbReference>
<sequence length="155" mass="16309">MTPEDRLAALGLTLPTPPKPVATYVPYRIVGDMLYLSGQGPRQPNGGYSVGRLGKDATIEQGYADARTVGLLLIAVAKDALGDLSRVKGVVKLLGMVNAEPDFADHPKVINGCSDLFVEVFGEAGRHARSAVGMGSLPNRMTVEVEAILQIAPPA</sequence>
<dbReference type="AlphaFoldDB" id="A0A2V3UDH1"/>
<dbReference type="SUPFAM" id="SSF55298">
    <property type="entry name" value="YjgF-like"/>
    <property type="match status" value="1"/>
</dbReference>
<protein>
    <submittedName>
        <fullName evidence="2">Enamine deaminase RidA (YjgF/YER057c/UK114 family)</fullName>
    </submittedName>
</protein>
<dbReference type="CDD" id="cd02199">
    <property type="entry name" value="YjgF_YER057c_UK114_like_1"/>
    <property type="match status" value="1"/>
</dbReference>
<dbReference type="InterPro" id="IPR035959">
    <property type="entry name" value="RutC-like_sf"/>
</dbReference>
<dbReference type="PANTHER" id="PTHR43760:SF1">
    <property type="entry name" value="ENDORIBONUCLEASE L-PSP_CHORISMATE MUTASE-LIKE DOMAIN-CONTAINING PROTEIN"/>
    <property type="match status" value="1"/>
</dbReference>
<dbReference type="Proteomes" id="UP000248021">
    <property type="component" value="Unassembled WGS sequence"/>
</dbReference>
<accession>A0A2V3UDH1</accession>
<comment type="caution">
    <text evidence="2">The sequence shown here is derived from an EMBL/GenBank/DDBJ whole genome shotgun (WGS) entry which is preliminary data.</text>
</comment>
<gene>
    <name evidence="2" type="ORF">C7450_102197</name>
</gene>
<organism evidence="2 3">
    <name type="scientific">Chelatococcus asaccharovorans</name>
    <dbReference type="NCBI Taxonomy" id="28210"/>
    <lineage>
        <taxon>Bacteria</taxon>
        <taxon>Pseudomonadati</taxon>
        <taxon>Pseudomonadota</taxon>
        <taxon>Alphaproteobacteria</taxon>
        <taxon>Hyphomicrobiales</taxon>
        <taxon>Chelatococcaceae</taxon>
        <taxon>Chelatococcus</taxon>
    </lineage>
</organism>
<evidence type="ECO:0000313" key="2">
    <source>
        <dbReference type="EMBL" id="PXW63282.1"/>
    </source>
</evidence>
<dbReference type="EMBL" id="QJJK01000002">
    <property type="protein sequence ID" value="PXW63282.1"/>
    <property type="molecule type" value="Genomic_DNA"/>
</dbReference>
<evidence type="ECO:0000313" key="3">
    <source>
        <dbReference type="Proteomes" id="UP000248021"/>
    </source>
</evidence>
<proteinExistence type="predicted"/>
<dbReference type="OrthoDB" id="9806350at2"/>
<reference evidence="2 3" key="1">
    <citation type="submission" date="2018-05" db="EMBL/GenBank/DDBJ databases">
        <title>Genomic Encyclopedia of Type Strains, Phase IV (KMG-IV): sequencing the most valuable type-strain genomes for metagenomic binning, comparative biology and taxonomic classification.</title>
        <authorList>
            <person name="Goeker M."/>
        </authorList>
    </citation>
    <scope>NUCLEOTIDE SEQUENCE [LARGE SCALE GENOMIC DNA]</scope>
    <source>
        <strain evidence="2 3">DSM 6462</strain>
    </source>
</reference>
<dbReference type="RefSeq" id="WP_110373435.1">
    <property type="nucleotide sequence ID" value="NZ_JAHBRY010000002.1"/>
</dbReference>
<feature type="domain" description="Endoribonuclease L-PSP/chorismate mutase-like" evidence="1">
    <location>
        <begin position="4"/>
        <end position="131"/>
    </location>
</feature>